<dbReference type="EMBL" id="BAAAHQ010000002">
    <property type="protein sequence ID" value="GAA0915049.1"/>
    <property type="molecule type" value="Genomic_DNA"/>
</dbReference>
<accession>A0ABN1NRZ7</accession>
<dbReference type="InterPro" id="IPR051797">
    <property type="entry name" value="TrmB-like"/>
</dbReference>
<dbReference type="InterPro" id="IPR000792">
    <property type="entry name" value="Tscrpt_reg_LuxR_C"/>
</dbReference>
<dbReference type="PROSITE" id="PS50043">
    <property type="entry name" value="HTH_LUXR_2"/>
    <property type="match status" value="1"/>
</dbReference>
<comment type="caution">
    <text evidence="2">The sequence shown here is derived from an EMBL/GenBank/DDBJ whole genome shotgun (WGS) entry which is preliminary data.</text>
</comment>
<dbReference type="CDD" id="cd06170">
    <property type="entry name" value="LuxR_C_like"/>
    <property type="match status" value="1"/>
</dbReference>
<protein>
    <submittedName>
        <fullName evidence="2">LuxR family transcriptional regulator</fullName>
    </submittedName>
</protein>
<feature type="domain" description="HTH luxR-type" evidence="1">
    <location>
        <begin position="240"/>
        <end position="305"/>
    </location>
</feature>
<reference evidence="2 3" key="1">
    <citation type="journal article" date="2019" name="Int. J. Syst. Evol. Microbiol.">
        <title>The Global Catalogue of Microorganisms (GCM) 10K type strain sequencing project: providing services to taxonomists for standard genome sequencing and annotation.</title>
        <authorList>
            <consortium name="The Broad Institute Genomics Platform"/>
            <consortium name="The Broad Institute Genome Sequencing Center for Infectious Disease"/>
            <person name="Wu L."/>
            <person name="Ma J."/>
        </authorList>
    </citation>
    <scope>NUCLEOTIDE SEQUENCE [LARGE SCALE GENOMIC DNA]</scope>
    <source>
        <strain evidence="2 3">JCM 11136</strain>
    </source>
</reference>
<evidence type="ECO:0000313" key="2">
    <source>
        <dbReference type="EMBL" id="GAA0915049.1"/>
    </source>
</evidence>
<name>A0ABN1NRZ7_9ACTN</name>
<gene>
    <name evidence="2" type="ORF">GCM10009560_09000</name>
</gene>
<dbReference type="RefSeq" id="WP_343948398.1">
    <property type="nucleotide sequence ID" value="NZ_BAAAHQ010000002.1"/>
</dbReference>
<dbReference type="Gene3D" id="1.10.10.10">
    <property type="entry name" value="Winged helix-like DNA-binding domain superfamily/Winged helix DNA-binding domain"/>
    <property type="match status" value="1"/>
</dbReference>
<dbReference type="SMART" id="SM00421">
    <property type="entry name" value="HTH_LUXR"/>
    <property type="match status" value="1"/>
</dbReference>
<dbReference type="PANTHER" id="PTHR34293:SF1">
    <property type="entry name" value="HTH-TYPE TRANSCRIPTIONAL REGULATOR TRMBL2"/>
    <property type="match status" value="1"/>
</dbReference>
<dbReference type="InterPro" id="IPR016032">
    <property type="entry name" value="Sig_transdc_resp-reg_C-effctor"/>
</dbReference>
<evidence type="ECO:0000313" key="3">
    <source>
        <dbReference type="Proteomes" id="UP001501578"/>
    </source>
</evidence>
<dbReference type="SUPFAM" id="SSF46894">
    <property type="entry name" value="C-terminal effector domain of the bipartite response regulators"/>
    <property type="match status" value="1"/>
</dbReference>
<dbReference type="Proteomes" id="UP001501578">
    <property type="component" value="Unassembled WGS sequence"/>
</dbReference>
<organism evidence="2 3">
    <name type="scientific">Nonomuraea longicatena</name>
    <dbReference type="NCBI Taxonomy" id="83682"/>
    <lineage>
        <taxon>Bacteria</taxon>
        <taxon>Bacillati</taxon>
        <taxon>Actinomycetota</taxon>
        <taxon>Actinomycetes</taxon>
        <taxon>Streptosporangiales</taxon>
        <taxon>Streptosporangiaceae</taxon>
        <taxon>Nonomuraea</taxon>
    </lineage>
</organism>
<keyword evidence="3" id="KW-1185">Reference proteome</keyword>
<evidence type="ECO:0000259" key="1">
    <source>
        <dbReference type="PROSITE" id="PS50043"/>
    </source>
</evidence>
<proteinExistence type="predicted"/>
<sequence>MNLSGVGLSPFEEYVYRALLNRSVAVLSDSRAPVDTALDRLVDLGLAYREGDGTVAPTEPELGLSRLIKQRMEEANAEMRRVVGAWEAVRTLTRQRDTEPAEMVERIEEPEVVNSRVWSLVNDAREVLAVQPFDKRATEHLPKYLGRLGEGVEWRTIVPRRTLASPELFEYALKLHLAGDRHRVTDGSVQRMIIIDRVTAFLPTVPDMRGSGALMIKQSGIVMALVELFERLWERASELDVSVDNGLSPQDRQVLFLLSSMEKDVAAAREMGVGLRTYRRHVAQLLRKLGASNRFQAAILAKERGWV</sequence>
<dbReference type="PANTHER" id="PTHR34293">
    <property type="entry name" value="HTH-TYPE TRANSCRIPTIONAL REGULATOR TRMBL2"/>
    <property type="match status" value="1"/>
</dbReference>
<dbReference type="InterPro" id="IPR036388">
    <property type="entry name" value="WH-like_DNA-bd_sf"/>
</dbReference>